<evidence type="ECO:0000313" key="2">
    <source>
        <dbReference type="EMBL" id="THU97631.1"/>
    </source>
</evidence>
<evidence type="ECO:0000256" key="1">
    <source>
        <dbReference type="SAM" id="Phobius"/>
    </source>
</evidence>
<feature type="transmembrane region" description="Helical" evidence="1">
    <location>
        <begin position="12"/>
        <end position="32"/>
    </location>
</feature>
<keyword evidence="3" id="KW-1185">Reference proteome</keyword>
<dbReference type="AlphaFoldDB" id="A0A4S8M6H3"/>
<organism evidence="2 3">
    <name type="scientific">Dendrothele bispora (strain CBS 962.96)</name>
    <dbReference type="NCBI Taxonomy" id="1314807"/>
    <lineage>
        <taxon>Eukaryota</taxon>
        <taxon>Fungi</taxon>
        <taxon>Dikarya</taxon>
        <taxon>Basidiomycota</taxon>
        <taxon>Agaricomycotina</taxon>
        <taxon>Agaricomycetes</taxon>
        <taxon>Agaricomycetidae</taxon>
        <taxon>Agaricales</taxon>
        <taxon>Agaricales incertae sedis</taxon>
        <taxon>Dendrothele</taxon>
    </lineage>
</organism>
<protein>
    <submittedName>
        <fullName evidence="2">Uncharacterized protein</fullName>
    </submittedName>
</protein>
<evidence type="ECO:0000313" key="3">
    <source>
        <dbReference type="Proteomes" id="UP000297245"/>
    </source>
</evidence>
<dbReference type="Proteomes" id="UP000297245">
    <property type="component" value="Unassembled WGS sequence"/>
</dbReference>
<name>A0A4S8M6H3_DENBC</name>
<accession>A0A4S8M6H3</accession>
<dbReference type="EMBL" id="ML179151">
    <property type="protein sequence ID" value="THU97631.1"/>
    <property type="molecule type" value="Genomic_DNA"/>
</dbReference>
<keyword evidence="1" id="KW-0812">Transmembrane</keyword>
<proteinExistence type="predicted"/>
<gene>
    <name evidence="2" type="ORF">K435DRAFT_58038</name>
</gene>
<sequence>MYLLSSPCVTSCVTSFLCTTITILALVSIPILRYLSTYPVLTLKHTPPESSLGTFMTCMIRALTNSNSFIFSVLS</sequence>
<keyword evidence="1" id="KW-0472">Membrane</keyword>
<keyword evidence="1" id="KW-1133">Transmembrane helix</keyword>
<reference evidence="2 3" key="1">
    <citation type="journal article" date="2019" name="Nat. Ecol. Evol.">
        <title>Megaphylogeny resolves global patterns of mushroom evolution.</title>
        <authorList>
            <person name="Varga T."/>
            <person name="Krizsan K."/>
            <person name="Foldi C."/>
            <person name="Dima B."/>
            <person name="Sanchez-Garcia M."/>
            <person name="Sanchez-Ramirez S."/>
            <person name="Szollosi G.J."/>
            <person name="Szarkandi J.G."/>
            <person name="Papp V."/>
            <person name="Albert L."/>
            <person name="Andreopoulos W."/>
            <person name="Angelini C."/>
            <person name="Antonin V."/>
            <person name="Barry K.W."/>
            <person name="Bougher N.L."/>
            <person name="Buchanan P."/>
            <person name="Buyck B."/>
            <person name="Bense V."/>
            <person name="Catcheside P."/>
            <person name="Chovatia M."/>
            <person name="Cooper J."/>
            <person name="Damon W."/>
            <person name="Desjardin D."/>
            <person name="Finy P."/>
            <person name="Geml J."/>
            <person name="Haridas S."/>
            <person name="Hughes K."/>
            <person name="Justo A."/>
            <person name="Karasinski D."/>
            <person name="Kautmanova I."/>
            <person name="Kiss B."/>
            <person name="Kocsube S."/>
            <person name="Kotiranta H."/>
            <person name="LaButti K.M."/>
            <person name="Lechner B.E."/>
            <person name="Liimatainen K."/>
            <person name="Lipzen A."/>
            <person name="Lukacs Z."/>
            <person name="Mihaltcheva S."/>
            <person name="Morgado L.N."/>
            <person name="Niskanen T."/>
            <person name="Noordeloos M.E."/>
            <person name="Ohm R.A."/>
            <person name="Ortiz-Santana B."/>
            <person name="Ovrebo C."/>
            <person name="Racz N."/>
            <person name="Riley R."/>
            <person name="Savchenko A."/>
            <person name="Shiryaev A."/>
            <person name="Soop K."/>
            <person name="Spirin V."/>
            <person name="Szebenyi C."/>
            <person name="Tomsovsky M."/>
            <person name="Tulloss R.E."/>
            <person name="Uehling J."/>
            <person name="Grigoriev I.V."/>
            <person name="Vagvolgyi C."/>
            <person name="Papp T."/>
            <person name="Martin F.M."/>
            <person name="Miettinen O."/>
            <person name="Hibbett D.S."/>
            <person name="Nagy L.G."/>
        </authorList>
    </citation>
    <scope>NUCLEOTIDE SEQUENCE [LARGE SCALE GENOMIC DNA]</scope>
    <source>
        <strain evidence="2 3">CBS 962.96</strain>
    </source>
</reference>